<dbReference type="Proteomes" id="UP000049855">
    <property type="component" value="Unassembled WGS sequence"/>
</dbReference>
<protein>
    <submittedName>
        <fullName evidence="1">Ribonucleotide reductase of class III (Anaerobic), large subunit</fullName>
        <ecNumber evidence="1">1.17.4.2</ecNumber>
    </submittedName>
</protein>
<organism evidence="1 2">
    <name type="scientific">Sporomusa ovata</name>
    <dbReference type="NCBI Taxonomy" id="2378"/>
    <lineage>
        <taxon>Bacteria</taxon>
        <taxon>Bacillati</taxon>
        <taxon>Bacillota</taxon>
        <taxon>Negativicutes</taxon>
        <taxon>Selenomonadales</taxon>
        <taxon>Sporomusaceae</taxon>
        <taxon>Sporomusa</taxon>
    </lineage>
</organism>
<keyword evidence="2" id="KW-1185">Reference proteome</keyword>
<proteinExistence type="predicted"/>
<name>A0A0U1L139_9FIRM</name>
<dbReference type="EMBL" id="CTRP01000012">
    <property type="protein sequence ID" value="CQR73381.1"/>
    <property type="molecule type" value="Genomic_DNA"/>
</dbReference>
<dbReference type="AlphaFoldDB" id="A0A0U1L139"/>
<gene>
    <name evidence="1" type="ORF">SpAn4DRAFT_2613</name>
</gene>
<evidence type="ECO:0000313" key="2">
    <source>
        <dbReference type="Proteomes" id="UP000049855"/>
    </source>
</evidence>
<sequence length="113" mass="12891">MDYLLPVIELLVLLGIQQRETVYMIIDGVKVVAESEITEEEIREIVAAEQQLWTRKGKELAAVQLSIHGDEIEVKAVERSPIKRVRRITGYLSTEDRFNSSKQAELADRCAHI</sequence>
<evidence type="ECO:0000313" key="1">
    <source>
        <dbReference type="EMBL" id="CQR73381.1"/>
    </source>
</evidence>
<reference evidence="2" key="1">
    <citation type="submission" date="2015-03" db="EMBL/GenBank/DDBJ databases">
        <authorList>
            <person name="Nijsse Bart"/>
        </authorList>
    </citation>
    <scope>NUCLEOTIDE SEQUENCE [LARGE SCALE GENOMIC DNA]</scope>
</reference>
<keyword evidence="1" id="KW-0560">Oxidoreductase</keyword>
<dbReference type="GO" id="GO:0008998">
    <property type="term" value="F:ribonucleoside-triphosphate reductase (thioredoxin) activity"/>
    <property type="evidence" value="ECO:0007669"/>
    <property type="project" value="UniProtKB-EC"/>
</dbReference>
<accession>A0A0U1L139</accession>
<dbReference type="EC" id="1.17.4.2" evidence="1"/>